<dbReference type="STRING" id="44933.SAMN05660971_01929"/>
<dbReference type="Pfam" id="PF04993">
    <property type="entry name" value="TfoX_N"/>
    <property type="match status" value="1"/>
</dbReference>
<dbReference type="Proteomes" id="UP000321726">
    <property type="component" value="Unassembled WGS sequence"/>
</dbReference>
<evidence type="ECO:0000313" key="5">
    <source>
        <dbReference type="Proteomes" id="UP000321726"/>
    </source>
</evidence>
<accession>A0A1M7F4F9</accession>
<dbReference type="InterPro" id="IPR047525">
    <property type="entry name" value="TfoX-like"/>
</dbReference>
<gene>
    <name evidence="2" type="ORF">HCU01_13490</name>
    <name evidence="3" type="ORF">SAMN05660971_01929</name>
</gene>
<sequence length="115" mass="12765">MPASSAFLDFLLDQLEPLGPVATRRMFGCTGLFQHGRMFAVVTPAGRLYMKADAANLEHFTRQECQPFVYRSRGKDVTLGYYEPPETVLDDQDDLLHWAQLGLAAAARAAQTTPC</sequence>
<evidence type="ECO:0000313" key="4">
    <source>
        <dbReference type="Proteomes" id="UP000184123"/>
    </source>
</evidence>
<protein>
    <submittedName>
        <fullName evidence="3">DNA transformation protein</fullName>
    </submittedName>
</protein>
<reference evidence="3 4" key="1">
    <citation type="submission" date="2016-11" db="EMBL/GenBank/DDBJ databases">
        <authorList>
            <person name="Jaros S."/>
            <person name="Januszkiewicz K."/>
            <person name="Wedrychowicz H."/>
        </authorList>
    </citation>
    <scope>NUCLEOTIDE SEQUENCE [LARGE SCALE GENOMIC DNA]</scope>
    <source>
        <strain evidence="3 4">DSM 4740</strain>
    </source>
</reference>
<keyword evidence="5" id="KW-1185">Reference proteome</keyword>
<dbReference type="Gene3D" id="3.30.1460.30">
    <property type="entry name" value="YgaC/TfoX-N like chaperone"/>
    <property type="match status" value="1"/>
</dbReference>
<dbReference type="RefSeq" id="WP_073434963.1">
    <property type="nucleotide sequence ID" value="NZ_BJXU01000041.1"/>
</dbReference>
<dbReference type="Proteomes" id="UP000184123">
    <property type="component" value="Unassembled WGS sequence"/>
</dbReference>
<dbReference type="InterPro" id="IPR007076">
    <property type="entry name" value="TfoX_N"/>
</dbReference>
<name>A0A1M7F4F9_9GAMM</name>
<evidence type="ECO:0000313" key="2">
    <source>
        <dbReference type="EMBL" id="GEN23400.1"/>
    </source>
</evidence>
<dbReference type="AlphaFoldDB" id="A0A1M7F4F9"/>
<dbReference type="OrthoDB" id="8687154at2"/>
<dbReference type="EMBL" id="FRCA01000004">
    <property type="protein sequence ID" value="SHL98952.1"/>
    <property type="molecule type" value="Genomic_DNA"/>
</dbReference>
<evidence type="ECO:0000313" key="3">
    <source>
        <dbReference type="EMBL" id="SHL98952.1"/>
    </source>
</evidence>
<feature type="domain" description="TfoX N-terminal" evidence="1">
    <location>
        <begin position="13"/>
        <end position="106"/>
    </location>
</feature>
<evidence type="ECO:0000259" key="1">
    <source>
        <dbReference type="Pfam" id="PF04993"/>
    </source>
</evidence>
<proteinExistence type="predicted"/>
<dbReference type="PANTHER" id="PTHR36121:SF1">
    <property type="entry name" value="PROTEIN SXY"/>
    <property type="match status" value="1"/>
</dbReference>
<dbReference type="SUPFAM" id="SSF159894">
    <property type="entry name" value="YgaC/TfoX-N like"/>
    <property type="match status" value="1"/>
</dbReference>
<dbReference type="PANTHER" id="PTHR36121">
    <property type="entry name" value="PROTEIN SXY"/>
    <property type="match status" value="1"/>
</dbReference>
<dbReference type="EMBL" id="BJXU01000041">
    <property type="protein sequence ID" value="GEN23400.1"/>
    <property type="molecule type" value="Genomic_DNA"/>
</dbReference>
<reference evidence="2 5" key="2">
    <citation type="submission" date="2019-07" db="EMBL/GenBank/DDBJ databases">
        <title>Whole genome shotgun sequence of Halomonas cupida NBRC 102219.</title>
        <authorList>
            <person name="Hosoyama A."/>
            <person name="Uohara A."/>
            <person name="Ohji S."/>
            <person name="Ichikawa N."/>
        </authorList>
    </citation>
    <scope>NUCLEOTIDE SEQUENCE [LARGE SCALE GENOMIC DNA]</scope>
    <source>
        <strain evidence="2 5">NBRC 102219</strain>
    </source>
</reference>
<organism evidence="3 4">
    <name type="scientific">Halomonas cupida</name>
    <dbReference type="NCBI Taxonomy" id="44933"/>
    <lineage>
        <taxon>Bacteria</taxon>
        <taxon>Pseudomonadati</taxon>
        <taxon>Pseudomonadota</taxon>
        <taxon>Gammaproteobacteria</taxon>
        <taxon>Oceanospirillales</taxon>
        <taxon>Halomonadaceae</taxon>
        <taxon>Halomonas</taxon>
    </lineage>
</organism>